<dbReference type="EMBL" id="LVZK01000001">
    <property type="protein sequence ID" value="OAP86036.1"/>
    <property type="molecule type" value="Genomic_DNA"/>
</dbReference>
<sequence length="521" mass="50992">MKKNLRKKFAAVALTAGVALGGCKVGSSQASEVGAASNSIASGSSAGSAKFAATDGDGLKTLDSLRSASEKSVPSGDVYSTTVTAAKATVESVMAENQKPHADSNDAQYDAASATKISLNGASASVEGSGAAASEGKVTISSAGTYVLSGKFTGQILVTAADSDKVKIVLDGAEISSSTDAAIRVKSADEAVVIAAEGTVNSVSDTSKYADSSGPTAAIASSADLTLGGAGTLNVTGNGNDGVSSSDGLVILGGKINVKAADDAVRGQDYVVIAGGTLSLQAKGDAVKADNETASGRGYVLMTGGNVTASAGSDAIDATSDVVLAGGSTKVAKSQEGVEGATILLAGGSAAITSSDDGLNATGGDSPWLSVTGGDWTVNAQGDGFDSNGAGYMGGGKMTVWGPTNGGNGAIDAESGLTMAGGALFAAGSQGMDQAPATSSAQASIKVTGQASKGSTFAVFDSNGKQIASYTLVKNAGSFVFSSPDIVKGKKYTIKVDGEQVVTATAGDYDENRMSMPGGRR</sequence>
<dbReference type="STRING" id="1823756.A4H34_02330"/>
<dbReference type="AlphaFoldDB" id="A0A179B2W5"/>
<dbReference type="PROSITE" id="PS51257">
    <property type="entry name" value="PROKAR_LIPOPROTEIN"/>
    <property type="match status" value="1"/>
</dbReference>
<dbReference type="Proteomes" id="UP000078368">
    <property type="component" value="Unassembled WGS sequence"/>
</dbReference>
<dbReference type="InterPro" id="IPR025584">
    <property type="entry name" value="Cthe_2159"/>
</dbReference>
<dbReference type="OrthoDB" id="9812829at2"/>
<protein>
    <recommendedName>
        <fullName evidence="3">Carbohydrate-binding domain-containing protein</fullName>
    </recommendedName>
</protein>
<organism evidence="1 2">
    <name type="scientific">Peptidiphaga gingivicola</name>
    <dbReference type="NCBI Taxonomy" id="2741497"/>
    <lineage>
        <taxon>Bacteria</taxon>
        <taxon>Bacillati</taxon>
        <taxon>Actinomycetota</taxon>
        <taxon>Actinomycetes</taxon>
        <taxon>Actinomycetales</taxon>
        <taxon>Actinomycetaceae</taxon>
        <taxon>Peptidiphaga</taxon>
    </lineage>
</organism>
<dbReference type="Pfam" id="PF14262">
    <property type="entry name" value="Cthe_2159"/>
    <property type="match status" value="1"/>
</dbReference>
<reference evidence="1 2" key="1">
    <citation type="submission" date="2016-04" db="EMBL/GenBank/DDBJ databases">
        <title>Peptidophaga gingivicola gen. nov., sp. nov., isolated from human subgingival plaque.</title>
        <authorList>
            <person name="Beall C.J."/>
            <person name="Mokrzan E.M."/>
            <person name="Griffen A.L."/>
            <person name="Leys E.J."/>
        </authorList>
    </citation>
    <scope>NUCLEOTIDE SEQUENCE [LARGE SCALE GENOMIC DNA]</scope>
    <source>
        <strain evidence="1 2">BA112</strain>
    </source>
</reference>
<evidence type="ECO:0000313" key="1">
    <source>
        <dbReference type="EMBL" id="OAP86036.1"/>
    </source>
</evidence>
<evidence type="ECO:0008006" key="3">
    <source>
        <dbReference type="Google" id="ProtNLM"/>
    </source>
</evidence>
<accession>A0A179B2W5</accession>
<comment type="caution">
    <text evidence="1">The sequence shown here is derived from an EMBL/GenBank/DDBJ whole genome shotgun (WGS) entry which is preliminary data.</text>
</comment>
<dbReference type="RefSeq" id="WP_064230937.1">
    <property type="nucleotide sequence ID" value="NZ_LVZK01000001.1"/>
</dbReference>
<evidence type="ECO:0000313" key="2">
    <source>
        <dbReference type="Proteomes" id="UP000078368"/>
    </source>
</evidence>
<gene>
    <name evidence="1" type="ORF">A4H34_02330</name>
</gene>
<keyword evidence="2" id="KW-1185">Reference proteome</keyword>
<proteinExistence type="predicted"/>
<name>A0A179B2W5_9ACTO</name>